<dbReference type="AlphaFoldDB" id="A0A484FSB3"/>
<proteinExistence type="predicted"/>
<evidence type="ECO:0000313" key="1">
    <source>
        <dbReference type="EMBL" id="TDZ21359.1"/>
    </source>
</evidence>
<evidence type="ECO:0000313" key="2">
    <source>
        <dbReference type="Proteomes" id="UP000014480"/>
    </source>
</evidence>
<protein>
    <submittedName>
        <fullName evidence="1">Uncharacterized protein</fullName>
    </submittedName>
</protein>
<comment type="caution">
    <text evidence="1">The sequence shown here is derived from an EMBL/GenBank/DDBJ whole genome shotgun (WGS) entry which is preliminary data.</text>
</comment>
<dbReference type="EMBL" id="AMCV02000015">
    <property type="protein sequence ID" value="TDZ21359.1"/>
    <property type="molecule type" value="Genomic_DNA"/>
</dbReference>
<name>A0A484FSB3_COLOR</name>
<gene>
    <name evidence="1" type="ORF">Cob_v005788</name>
</gene>
<accession>A0A484FSB3</accession>
<keyword evidence="2" id="KW-1185">Reference proteome</keyword>
<organism evidence="1 2">
    <name type="scientific">Colletotrichum orbiculare (strain 104-T / ATCC 96160 / CBS 514.97 / LARS 414 / MAFF 240422)</name>
    <name type="common">Cucumber anthracnose fungus</name>
    <name type="synonym">Colletotrichum lagenarium</name>
    <dbReference type="NCBI Taxonomy" id="1213857"/>
    <lineage>
        <taxon>Eukaryota</taxon>
        <taxon>Fungi</taxon>
        <taxon>Dikarya</taxon>
        <taxon>Ascomycota</taxon>
        <taxon>Pezizomycotina</taxon>
        <taxon>Sordariomycetes</taxon>
        <taxon>Hypocreomycetidae</taxon>
        <taxon>Glomerellales</taxon>
        <taxon>Glomerellaceae</taxon>
        <taxon>Colletotrichum</taxon>
        <taxon>Colletotrichum orbiculare species complex</taxon>
    </lineage>
</organism>
<sequence>MPARRRLRLRVHHRVEQPIPNVSASNLAPLIALMLGTNPSARAPWVNRLYSMHAPKQVLSTSEVPFKYSSTVYSIVYRATRKASFPY</sequence>
<reference evidence="2" key="1">
    <citation type="journal article" date="2013" name="New Phytol.">
        <title>Comparative genomic and transcriptomic analyses reveal the hemibiotrophic stage shift of Colletotrichum fungi.</title>
        <authorList>
            <person name="Gan P."/>
            <person name="Ikeda K."/>
            <person name="Irieda H."/>
            <person name="Narusaka M."/>
            <person name="O'Connell R.J."/>
            <person name="Narusaka Y."/>
            <person name="Takano Y."/>
            <person name="Kubo Y."/>
            <person name="Shirasu K."/>
        </authorList>
    </citation>
    <scope>NUCLEOTIDE SEQUENCE [LARGE SCALE GENOMIC DNA]</scope>
    <source>
        <strain evidence="2">104-T / ATCC 96160 / CBS 514.97 / LARS 414 / MAFF 240422</strain>
    </source>
</reference>
<reference evidence="2" key="2">
    <citation type="journal article" date="2019" name="Mol. Plant Microbe Interact.">
        <title>Genome sequence resources for four phytopathogenic fungi from the Colletotrichum orbiculare species complex.</title>
        <authorList>
            <person name="Gan P."/>
            <person name="Tsushima A."/>
            <person name="Narusaka M."/>
            <person name="Narusaka Y."/>
            <person name="Takano Y."/>
            <person name="Kubo Y."/>
            <person name="Shirasu K."/>
        </authorList>
    </citation>
    <scope>GENOME REANNOTATION</scope>
    <source>
        <strain evidence="2">104-T / ATCC 96160 / CBS 514.97 / LARS 414 / MAFF 240422</strain>
    </source>
</reference>
<dbReference type="Proteomes" id="UP000014480">
    <property type="component" value="Unassembled WGS sequence"/>
</dbReference>